<comment type="caution">
    <text evidence="1">The sequence shown here is derived from an EMBL/GenBank/DDBJ whole genome shotgun (WGS) entry which is preliminary data.</text>
</comment>
<evidence type="ECO:0000313" key="1">
    <source>
        <dbReference type="EMBL" id="KAG5624207.1"/>
    </source>
</evidence>
<dbReference type="Proteomes" id="UP000824120">
    <property type="component" value="Chromosome 2"/>
</dbReference>
<protein>
    <submittedName>
        <fullName evidence="1">Uncharacterized protein</fullName>
    </submittedName>
</protein>
<keyword evidence="2" id="KW-1185">Reference proteome</keyword>
<dbReference type="EMBL" id="JACXVP010000002">
    <property type="protein sequence ID" value="KAG5624207.1"/>
    <property type="molecule type" value="Genomic_DNA"/>
</dbReference>
<organism evidence="1 2">
    <name type="scientific">Solanum commersonii</name>
    <name type="common">Commerson's wild potato</name>
    <name type="synonym">Commerson's nightshade</name>
    <dbReference type="NCBI Taxonomy" id="4109"/>
    <lineage>
        <taxon>Eukaryota</taxon>
        <taxon>Viridiplantae</taxon>
        <taxon>Streptophyta</taxon>
        <taxon>Embryophyta</taxon>
        <taxon>Tracheophyta</taxon>
        <taxon>Spermatophyta</taxon>
        <taxon>Magnoliopsida</taxon>
        <taxon>eudicotyledons</taxon>
        <taxon>Gunneridae</taxon>
        <taxon>Pentapetalae</taxon>
        <taxon>asterids</taxon>
        <taxon>lamiids</taxon>
        <taxon>Solanales</taxon>
        <taxon>Solanaceae</taxon>
        <taxon>Solanoideae</taxon>
        <taxon>Solaneae</taxon>
        <taxon>Solanum</taxon>
    </lineage>
</organism>
<gene>
    <name evidence="1" type="ORF">H5410_009425</name>
</gene>
<reference evidence="1 2" key="1">
    <citation type="submission" date="2020-09" db="EMBL/GenBank/DDBJ databases">
        <title>De no assembly of potato wild relative species, Solanum commersonii.</title>
        <authorList>
            <person name="Cho K."/>
        </authorList>
    </citation>
    <scope>NUCLEOTIDE SEQUENCE [LARGE SCALE GENOMIC DNA]</scope>
    <source>
        <strain evidence="1">LZ3.2</strain>
        <tissue evidence="1">Leaf</tissue>
    </source>
</reference>
<sequence length="67" mass="7716">MKLNRVGSGIEATLISARQPDDRIRMEELPEKVIPEIGYKLLHNYAGQIQNWCWTCNIHSQASRSFT</sequence>
<proteinExistence type="predicted"/>
<dbReference type="AlphaFoldDB" id="A0A9J6AJL0"/>
<accession>A0A9J6AJL0</accession>
<feature type="non-terminal residue" evidence="1">
    <location>
        <position position="1"/>
    </location>
</feature>
<evidence type="ECO:0000313" key="2">
    <source>
        <dbReference type="Proteomes" id="UP000824120"/>
    </source>
</evidence>
<dbReference type="OrthoDB" id="429932at2759"/>
<name>A0A9J6AJL0_SOLCO</name>